<dbReference type="RefSeq" id="XP_056037193.1">
    <property type="nucleotide sequence ID" value="XM_056180461.1"/>
</dbReference>
<dbReference type="InterPro" id="IPR050863">
    <property type="entry name" value="CenT-Element_Derived"/>
</dbReference>
<dbReference type="KEGG" id="som:SOMG_01668"/>
<dbReference type="GeneID" id="80875150"/>
<keyword evidence="4" id="KW-1185">Reference proteome</keyword>
<accession>A0AAF0AWG7</accession>
<dbReference type="InterPro" id="IPR009057">
    <property type="entry name" value="Homeodomain-like_sf"/>
</dbReference>
<evidence type="ECO:0000313" key="4">
    <source>
        <dbReference type="Proteomes" id="UP001212411"/>
    </source>
</evidence>
<dbReference type="EMBL" id="CP115611">
    <property type="protein sequence ID" value="WBW72950.1"/>
    <property type="molecule type" value="Genomic_DNA"/>
</dbReference>
<dbReference type="Pfam" id="PF03184">
    <property type="entry name" value="DDE_1"/>
    <property type="match status" value="1"/>
</dbReference>
<keyword evidence="1" id="KW-0238">DNA-binding</keyword>
<dbReference type="Pfam" id="PF18107">
    <property type="entry name" value="HTH_ABP1_N"/>
    <property type="match status" value="1"/>
</dbReference>
<dbReference type="SMART" id="SM00674">
    <property type="entry name" value="CENPB"/>
    <property type="match status" value="1"/>
</dbReference>
<dbReference type="GO" id="GO:0003677">
    <property type="term" value="F:DNA binding"/>
    <property type="evidence" value="ECO:0007669"/>
    <property type="project" value="UniProtKB-KW"/>
</dbReference>
<organism evidence="3 4">
    <name type="scientific">Schizosaccharomyces osmophilus</name>
    <dbReference type="NCBI Taxonomy" id="2545709"/>
    <lineage>
        <taxon>Eukaryota</taxon>
        <taxon>Fungi</taxon>
        <taxon>Dikarya</taxon>
        <taxon>Ascomycota</taxon>
        <taxon>Taphrinomycotina</taxon>
        <taxon>Schizosaccharomycetes</taxon>
        <taxon>Schizosaccharomycetales</taxon>
        <taxon>Schizosaccharomycetaceae</taxon>
        <taxon>Schizosaccharomyces</taxon>
    </lineage>
</organism>
<dbReference type="Proteomes" id="UP001212411">
    <property type="component" value="Chromosome 1"/>
</dbReference>
<dbReference type="PANTHER" id="PTHR19303">
    <property type="entry name" value="TRANSPOSON"/>
    <property type="match status" value="1"/>
</dbReference>
<proteinExistence type="predicted"/>
<dbReference type="InterPro" id="IPR041188">
    <property type="entry name" value="HTH_ABP1_N"/>
</dbReference>
<dbReference type="InterPro" id="IPR004875">
    <property type="entry name" value="DDE_SF_endonuclease_dom"/>
</dbReference>
<dbReference type="PANTHER" id="PTHR19303:SF73">
    <property type="entry name" value="PROTEIN PDC2"/>
    <property type="match status" value="1"/>
</dbReference>
<dbReference type="PROSITE" id="PS51253">
    <property type="entry name" value="HTH_CENPB"/>
    <property type="match status" value="1"/>
</dbReference>
<sequence>MAPVRRRAITEKEKKELRNYFFNSSDKPTQSDLISWFRHRFDKDLSQPSVSQILSSRYSYLDSLNDIDGDVKRNRPAKYPILEKLLFEWQQRAQSQNQVVTGEAIKETASKLWKKIPEYKDLPTPEFSNGWLENFKRRHQQFQNNVNKEQPYLLFHGNMIETVTRISDITTLAEPENVFALCEMGLFWKLTPSKIYAVEEAQGMKRDKARITTLLCANATGTKKLPMWAIGYSQNPKAFRAAAIKPEVLNFHWRYNGRACLTTILIEEWLLWFDTQMQNRKVILLLERSTAVVCALQNLRNASRDLKNTSVIILPGQQEKSYNPFDYGITFTLKAFYRKYWIRYMLAQIELGRNPHKTVNVLHAMRWLTKAWEIDILPESIYSSFCQSSVLRDFYAVEPELSYPAEVVGEIQNSVARFDTRSAENIHSFIDPVEERPQEVGDDVLTYVASQFLPDRDHETDEEDEPHLQTTLNGTYEALDYLINFEAQREGGDPSFIMTLLRYQNTLEDWQTRLLK</sequence>
<dbReference type="AlphaFoldDB" id="A0AAF0AWG7"/>
<dbReference type="Gene3D" id="1.10.10.60">
    <property type="entry name" value="Homeodomain-like"/>
    <property type="match status" value="2"/>
</dbReference>
<evidence type="ECO:0000259" key="2">
    <source>
        <dbReference type="PROSITE" id="PS51253"/>
    </source>
</evidence>
<name>A0AAF0AWG7_9SCHI</name>
<gene>
    <name evidence="3" type="primary">cbp1</name>
    <name evidence="3" type="ORF">SOMG_01668</name>
</gene>
<reference evidence="3 4" key="1">
    <citation type="journal article" date="2023" name="G3 (Bethesda)">
        <title>A high-quality reference genome for the fission yeast Schizosaccharomyces osmophilus.</title>
        <authorList>
            <person name="Jia G.S."/>
            <person name="Zhang W.C."/>
            <person name="Liang Y."/>
            <person name="Liu X.H."/>
            <person name="Rhind N."/>
            <person name="Pidoux A."/>
            <person name="Brysch-Herzberg M."/>
            <person name="Du L.L."/>
        </authorList>
    </citation>
    <scope>NUCLEOTIDE SEQUENCE [LARGE SCALE GENOMIC DNA]</scope>
    <source>
        <strain evidence="3 4">CBS 15793</strain>
    </source>
</reference>
<dbReference type="GO" id="GO:0005634">
    <property type="term" value="C:nucleus"/>
    <property type="evidence" value="ECO:0007669"/>
    <property type="project" value="TreeGrafter"/>
</dbReference>
<evidence type="ECO:0000256" key="1">
    <source>
        <dbReference type="ARBA" id="ARBA00023125"/>
    </source>
</evidence>
<feature type="domain" description="HTH CENPB-type" evidence="2">
    <location>
        <begin position="70"/>
        <end position="145"/>
    </location>
</feature>
<protein>
    <submittedName>
        <fullName evidence="3">CENP-B-like protein</fullName>
    </submittedName>
</protein>
<dbReference type="SUPFAM" id="SSF46689">
    <property type="entry name" value="Homeodomain-like"/>
    <property type="match status" value="2"/>
</dbReference>
<dbReference type="Pfam" id="PF03221">
    <property type="entry name" value="HTH_Tnp_Tc5"/>
    <property type="match status" value="1"/>
</dbReference>
<evidence type="ECO:0000313" key="3">
    <source>
        <dbReference type="EMBL" id="WBW72950.1"/>
    </source>
</evidence>
<dbReference type="InterPro" id="IPR006600">
    <property type="entry name" value="HTH_CenpB_DNA-bd_dom"/>
</dbReference>